<dbReference type="AlphaFoldDB" id="A0AAX3X0Z0"/>
<dbReference type="RefSeq" id="WP_283870972.1">
    <property type="nucleotide sequence ID" value="NZ_CP126101.1"/>
</dbReference>
<feature type="transmembrane region" description="Helical" evidence="1">
    <location>
        <begin position="59"/>
        <end position="80"/>
    </location>
</feature>
<evidence type="ECO:0000313" key="5">
    <source>
        <dbReference type="Proteomes" id="UP001178322"/>
    </source>
</evidence>
<dbReference type="SUPFAM" id="SSF53300">
    <property type="entry name" value="vWA-like"/>
    <property type="match status" value="1"/>
</dbReference>
<sequence>MGFSQILFSWTAIIPVIVLLYYFFRKKYIDQTVSSTLFWSEIMQETRVSPYLKQLQKNALLFLQLLALLLLVLALMNPYVKKSTIVGAQTIFIVDTSATMLAGKEQSTFDAHKKEMLSLVGQLNGRPVTLITTGNTPKAVLQQVTNTKDIEKAIQELEVTYETAQMNKALDVAQAFVGDIPTSIYVFTDALDKKHLPMEKDTVKWIVKGSAKDLKNVAITRFAATTDGQTTMALVQLQNDTDLEQRVTLLLQNAENNKVVSEDITLPPKEAVTKTFKDLPLEDTLMATIAVDDDYTVDNSQTVLLQTTTSKIVVDQSMHQLIQKGFQTINSSVKIIPSLQIADNQEATVVTNQTALLKKMDKPIVLFGRDDAEKIEAKGEVNTTSDALFAFSELKDIYVSTVYPGFDNYKTIASVGDHPFIQRSPKGDLVILADIADTDWPLHPSFPLFLWSAEQQLSESIGSLGIFTPNEQRAVALKQGDWSVYSQDDQFLSSITNGLLTAPMKPGIYTARSEDEEKRLIVQLQAQERVIQKGTSYTLGELKENGKEEIAKASLVPWLILLILLVLVTEWEVQRRRGFTN</sequence>
<organism evidence="4 5">
    <name type="scientific">Lysinibacillus pakistanensis</name>
    <dbReference type="NCBI Taxonomy" id="759811"/>
    <lineage>
        <taxon>Bacteria</taxon>
        <taxon>Bacillati</taxon>
        <taxon>Bacillota</taxon>
        <taxon>Bacilli</taxon>
        <taxon>Bacillales</taxon>
        <taxon>Bacillaceae</taxon>
        <taxon>Lysinibacillus</taxon>
    </lineage>
</organism>
<gene>
    <name evidence="4" type="ORF">QNH24_04720</name>
</gene>
<keyword evidence="1" id="KW-1133">Transmembrane helix</keyword>
<dbReference type="InterPro" id="IPR036465">
    <property type="entry name" value="vWFA_dom_sf"/>
</dbReference>
<evidence type="ECO:0000313" key="4">
    <source>
        <dbReference type="EMBL" id="WHY52541.1"/>
    </source>
</evidence>
<dbReference type="InterPro" id="IPR024163">
    <property type="entry name" value="Aerotolerance_reg_N"/>
</dbReference>
<feature type="domain" description="Aerotolerance regulator N-terminal" evidence="2">
    <location>
        <begin position="1"/>
        <end position="78"/>
    </location>
</feature>
<dbReference type="Pfam" id="PF07584">
    <property type="entry name" value="BatA"/>
    <property type="match status" value="1"/>
</dbReference>
<dbReference type="PANTHER" id="PTHR37464:SF1">
    <property type="entry name" value="BLL2463 PROTEIN"/>
    <property type="match status" value="1"/>
</dbReference>
<dbReference type="Pfam" id="PF13519">
    <property type="entry name" value="VWA_2"/>
    <property type="match status" value="1"/>
</dbReference>
<evidence type="ECO:0000259" key="2">
    <source>
        <dbReference type="Pfam" id="PF07584"/>
    </source>
</evidence>
<name>A0AAX3X0Z0_9BACI</name>
<feature type="transmembrane region" description="Helical" evidence="1">
    <location>
        <begin position="6"/>
        <end position="24"/>
    </location>
</feature>
<dbReference type="PANTHER" id="PTHR37464">
    <property type="entry name" value="BLL2463 PROTEIN"/>
    <property type="match status" value="1"/>
</dbReference>
<reference evidence="4" key="1">
    <citation type="submission" date="2023-05" db="EMBL/GenBank/DDBJ databases">
        <title>Comparative genomics of Bacillaceae isolates and their secondary metabolite potential.</title>
        <authorList>
            <person name="Song L."/>
            <person name="Nielsen L.J."/>
            <person name="Mohite O."/>
            <person name="Xu X."/>
            <person name="Weber T."/>
            <person name="Kovacs A.T."/>
        </authorList>
    </citation>
    <scope>NUCLEOTIDE SEQUENCE</scope>
    <source>
        <strain evidence="4">LY1</strain>
    </source>
</reference>
<dbReference type="InterPro" id="IPR002035">
    <property type="entry name" value="VWF_A"/>
</dbReference>
<dbReference type="Gene3D" id="3.40.50.410">
    <property type="entry name" value="von Willebrand factor, type A domain"/>
    <property type="match status" value="1"/>
</dbReference>
<feature type="domain" description="VWFA" evidence="3">
    <location>
        <begin position="90"/>
        <end position="190"/>
    </location>
</feature>
<dbReference type="Proteomes" id="UP001178322">
    <property type="component" value="Chromosome"/>
</dbReference>
<protein>
    <submittedName>
        <fullName evidence="4">BatA and WFA domain-containing protein</fullName>
    </submittedName>
</protein>
<keyword evidence="1" id="KW-0812">Transmembrane</keyword>
<keyword evidence="1" id="KW-0472">Membrane</keyword>
<proteinExistence type="predicted"/>
<accession>A0AAX3X0Z0</accession>
<dbReference type="EMBL" id="CP126101">
    <property type="protein sequence ID" value="WHY52541.1"/>
    <property type="molecule type" value="Genomic_DNA"/>
</dbReference>
<evidence type="ECO:0000259" key="3">
    <source>
        <dbReference type="Pfam" id="PF13519"/>
    </source>
</evidence>
<evidence type="ECO:0000256" key="1">
    <source>
        <dbReference type="SAM" id="Phobius"/>
    </source>
</evidence>